<keyword evidence="11" id="KW-1185">Reference proteome</keyword>
<accession>A0A7C9FBB6</accession>
<evidence type="ECO:0000256" key="6">
    <source>
        <dbReference type="ARBA" id="ARBA00023102"/>
    </source>
</evidence>
<name>A0A7C9FBB6_9BACT</name>
<reference evidence="10 11" key="1">
    <citation type="submission" date="2019-10" db="EMBL/GenBank/DDBJ databases">
        <title>Draft Genome Sequence of Cytophagaceae sp. SJW1-29.</title>
        <authorList>
            <person name="Choi A."/>
        </authorList>
    </citation>
    <scope>NUCLEOTIDE SEQUENCE [LARGE SCALE GENOMIC DNA]</scope>
    <source>
        <strain evidence="10 11">SJW1-29</strain>
    </source>
</reference>
<comment type="catalytic activity">
    <reaction evidence="7 8">
        <text>L-histidinol phosphate + H2O = L-histidinol + phosphate</text>
        <dbReference type="Rhea" id="RHEA:14465"/>
        <dbReference type="ChEBI" id="CHEBI:15377"/>
        <dbReference type="ChEBI" id="CHEBI:43474"/>
        <dbReference type="ChEBI" id="CHEBI:57699"/>
        <dbReference type="ChEBI" id="CHEBI:57980"/>
        <dbReference type="EC" id="3.1.3.15"/>
    </reaction>
</comment>
<dbReference type="RefSeq" id="WP_152756917.1">
    <property type="nucleotide sequence ID" value="NZ_WHLY01000002.1"/>
</dbReference>
<evidence type="ECO:0000256" key="8">
    <source>
        <dbReference type="RuleBase" id="RU366003"/>
    </source>
</evidence>
<evidence type="ECO:0000256" key="5">
    <source>
        <dbReference type="ARBA" id="ARBA00022801"/>
    </source>
</evidence>
<feature type="domain" description="PHP" evidence="9">
    <location>
        <begin position="9"/>
        <end position="213"/>
    </location>
</feature>
<evidence type="ECO:0000256" key="3">
    <source>
        <dbReference type="ARBA" id="ARBA00013085"/>
    </source>
</evidence>
<evidence type="ECO:0000259" key="9">
    <source>
        <dbReference type="Pfam" id="PF02811"/>
    </source>
</evidence>
<dbReference type="InterPro" id="IPR010140">
    <property type="entry name" value="Histidinol_P_phosphatase_HisJ"/>
</dbReference>
<keyword evidence="5 8" id="KW-0378">Hydrolase</keyword>
<dbReference type="UniPathway" id="UPA00031">
    <property type="reaction ID" value="UER00013"/>
</dbReference>
<dbReference type="PANTHER" id="PTHR21039">
    <property type="entry name" value="HISTIDINOL PHOSPHATASE-RELATED"/>
    <property type="match status" value="1"/>
</dbReference>
<dbReference type="NCBIfam" id="TIGR01856">
    <property type="entry name" value="hisJ_fam"/>
    <property type="match status" value="1"/>
</dbReference>
<keyword evidence="4 8" id="KW-0028">Amino-acid biosynthesis</keyword>
<evidence type="ECO:0000313" key="10">
    <source>
        <dbReference type="EMBL" id="MPR32450.1"/>
    </source>
</evidence>
<protein>
    <recommendedName>
        <fullName evidence="3 8">Histidinol-phosphatase</fullName>
        <shortName evidence="8">HolPase</shortName>
        <ecNumber evidence="3 8">3.1.3.15</ecNumber>
    </recommendedName>
</protein>
<dbReference type="InterPro" id="IPR004013">
    <property type="entry name" value="PHP_dom"/>
</dbReference>
<evidence type="ECO:0000313" key="11">
    <source>
        <dbReference type="Proteomes" id="UP000479293"/>
    </source>
</evidence>
<dbReference type="PANTHER" id="PTHR21039:SF0">
    <property type="entry name" value="HISTIDINOL-PHOSPHATASE"/>
    <property type="match status" value="1"/>
</dbReference>
<dbReference type="AlphaFoldDB" id="A0A7C9FBB6"/>
<dbReference type="EC" id="3.1.3.15" evidence="3 8"/>
<dbReference type="Gene3D" id="3.20.20.140">
    <property type="entry name" value="Metal-dependent hydrolases"/>
    <property type="match status" value="1"/>
</dbReference>
<evidence type="ECO:0000256" key="2">
    <source>
        <dbReference type="ARBA" id="ARBA00009152"/>
    </source>
</evidence>
<dbReference type="SUPFAM" id="SSF89550">
    <property type="entry name" value="PHP domain-like"/>
    <property type="match status" value="1"/>
</dbReference>
<comment type="caution">
    <text evidence="10">The sequence shown here is derived from an EMBL/GenBank/DDBJ whole genome shotgun (WGS) entry which is preliminary data.</text>
</comment>
<gene>
    <name evidence="10" type="ORF">GBK04_03580</name>
</gene>
<dbReference type="GO" id="GO:0004401">
    <property type="term" value="F:histidinol-phosphatase activity"/>
    <property type="evidence" value="ECO:0007669"/>
    <property type="project" value="UniProtKB-UniRule"/>
</dbReference>
<dbReference type="GO" id="GO:0000105">
    <property type="term" value="P:L-histidine biosynthetic process"/>
    <property type="evidence" value="ECO:0007669"/>
    <property type="project" value="UniProtKB-UniRule"/>
</dbReference>
<proteinExistence type="inferred from homology"/>
<evidence type="ECO:0000256" key="7">
    <source>
        <dbReference type="ARBA" id="ARBA00049158"/>
    </source>
</evidence>
<dbReference type="Pfam" id="PF02811">
    <property type="entry name" value="PHP"/>
    <property type="match status" value="1"/>
</dbReference>
<sequence>MKQHFLTNYHSHSHYCDGVEPPRAQVEAALAQGVRVLGFSSHGPVYFDNAWSMKVEKLEAYLSETRALQAEYADRLELYVGLEVDYLPSEDASKYGGPSTYAPKLDYTVGSVHYLDRNEIGAPWEIDGSSEKFMRGLVEVHGGDIQKVIRLYYGCIRQMIERDPPHIVGHLDKIKIHNIGNSLYDEEVPWYQAEIDQTLDAIAASGCVLEVNTRGVYKKNLTTYPSLSILQKARQRHIPIMVNSDSHAPSEITAELLPTYRQLSDLGFRTFRILTQGQWQDVAFDEQGLYL</sequence>
<dbReference type="CDD" id="cd12110">
    <property type="entry name" value="PHP_HisPPase_Hisj_like"/>
    <property type="match status" value="1"/>
</dbReference>
<keyword evidence="6 8" id="KW-0368">Histidine biosynthesis</keyword>
<dbReference type="EMBL" id="WHLY01000002">
    <property type="protein sequence ID" value="MPR32450.1"/>
    <property type="molecule type" value="Genomic_DNA"/>
</dbReference>
<dbReference type="InterPro" id="IPR016195">
    <property type="entry name" value="Pol/histidinol_Pase-like"/>
</dbReference>
<dbReference type="GO" id="GO:0005737">
    <property type="term" value="C:cytoplasm"/>
    <property type="evidence" value="ECO:0007669"/>
    <property type="project" value="TreeGrafter"/>
</dbReference>
<evidence type="ECO:0000256" key="1">
    <source>
        <dbReference type="ARBA" id="ARBA00004970"/>
    </source>
</evidence>
<comment type="pathway">
    <text evidence="1 8">Amino-acid biosynthesis; L-histidine biosynthesis; L-histidine from 5-phospho-alpha-D-ribose 1-diphosphate: step 8/9.</text>
</comment>
<evidence type="ECO:0000256" key="4">
    <source>
        <dbReference type="ARBA" id="ARBA00022605"/>
    </source>
</evidence>
<organism evidence="10 11">
    <name type="scientific">Salmonirosea aquatica</name>
    <dbReference type="NCBI Taxonomy" id="2654236"/>
    <lineage>
        <taxon>Bacteria</taxon>
        <taxon>Pseudomonadati</taxon>
        <taxon>Bacteroidota</taxon>
        <taxon>Cytophagia</taxon>
        <taxon>Cytophagales</taxon>
        <taxon>Spirosomataceae</taxon>
        <taxon>Salmonirosea</taxon>
    </lineage>
</organism>
<dbReference type="Proteomes" id="UP000479293">
    <property type="component" value="Unassembled WGS sequence"/>
</dbReference>
<comment type="similarity">
    <text evidence="2 8">Belongs to the PHP hydrolase family. HisK subfamily.</text>
</comment>